<evidence type="ECO:0000256" key="4">
    <source>
        <dbReference type="ARBA" id="ARBA00022723"/>
    </source>
</evidence>
<evidence type="ECO:0000256" key="5">
    <source>
        <dbReference type="ARBA" id="ARBA00022771"/>
    </source>
</evidence>
<reference evidence="12 13" key="1">
    <citation type="journal article" date="2017" name="Curr. Biol.">
        <title>Genome architecture and evolution of a unichromosomal asexual nematode.</title>
        <authorList>
            <person name="Fradin H."/>
            <person name="Zegar C."/>
            <person name="Gutwein M."/>
            <person name="Lucas J."/>
            <person name="Kovtun M."/>
            <person name="Corcoran D."/>
            <person name="Baugh L.R."/>
            <person name="Kiontke K."/>
            <person name="Gunsalus K."/>
            <person name="Fitch D.H."/>
            <person name="Piano F."/>
        </authorList>
    </citation>
    <scope>NUCLEOTIDE SEQUENCE [LARGE SCALE GENOMIC DNA]</scope>
    <source>
        <strain evidence="12">PF1309</strain>
    </source>
</reference>
<dbReference type="PROSITE" id="PS51292">
    <property type="entry name" value="ZF_RING_CH"/>
    <property type="match status" value="1"/>
</dbReference>
<proteinExistence type="predicted"/>
<evidence type="ECO:0000313" key="13">
    <source>
        <dbReference type="Proteomes" id="UP000218231"/>
    </source>
</evidence>
<dbReference type="GO" id="GO:0004842">
    <property type="term" value="F:ubiquitin-protein transferase activity"/>
    <property type="evidence" value="ECO:0007669"/>
    <property type="project" value="TreeGrafter"/>
</dbReference>
<keyword evidence="2" id="KW-0808">Transferase</keyword>
<evidence type="ECO:0000256" key="10">
    <source>
        <dbReference type="SAM" id="Phobius"/>
    </source>
</evidence>
<dbReference type="PANTHER" id="PTHR46065">
    <property type="entry name" value="E3 UBIQUITIN-PROTEIN LIGASE MARCH 2/3 FAMILY MEMBER"/>
    <property type="match status" value="1"/>
</dbReference>
<protein>
    <recommendedName>
        <fullName evidence="11">RING-CH-type domain-containing protein</fullName>
    </recommendedName>
</protein>
<evidence type="ECO:0000256" key="9">
    <source>
        <dbReference type="ARBA" id="ARBA00023136"/>
    </source>
</evidence>
<keyword evidence="8 10" id="KW-1133">Transmembrane helix</keyword>
<evidence type="ECO:0000256" key="1">
    <source>
        <dbReference type="ARBA" id="ARBA00004141"/>
    </source>
</evidence>
<dbReference type="PANTHER" id="PTHR46065:SF5">
    <property type="entry name" value="RING-CH-TYPE DOMAIN-CONTAINING PROTEIN"/>
    <property type="match status" value="1"/>
</dbReference>
<feature type="transmembrane region" description="Helical" evidence="10">
    <location>
        <begin position="109"/>
        <end position="133"/>
    </location>
</feature>
<dbReference type="SMART" id="SM00744">
    <property type="entry name" value="RINGv"/>
    <property type="match status" value="1"/>
</dbReference>
<comment type="subcellular location">
    <subcellularLocation>
        <location evidence="1">Membrane</location>
        <topology evidence="1">Multi-pass membrane protein</topology>
    </subcellularLocation>
</comment>
<keyword evidence="13" id="KW-1185">Reference proteome</keyword>
<keyword evidence="4" id="KW-0479">Metal-binding</keyword>
<dbReference type="GO" id="GO:0016567">
    <property type="term" value="P:protein ubiquitination"/>
    <property type="evidence" value="ECO:0007669"/>
    <property type="project" value="TreeGrafter"/>
</dbReference>
<accession>A0A2A2LUW5</accession>
<keyword evidence="3 10" id="KW-0812">Transmembrane</keyword>
<organism evidence="12 13">
    <name type="scientific">Diploscapter pachys</name>
    <dbReference type="NCBI Taxonomy" id="2018661"/>
    <lineage>
        <taxon>Eukaryota</taxon>
        <taxon>Metazoa</taxon>
        <taxon>Ecdysozoa</taxon>
        <taxon>Nematoda</taxon>
        <taxon>Chromadorea</taxon>
        <taxon>Rhabditida</taxon>
        <taxon>Rhabditina</taxon>
        <taxon>Rhabditomorpha</taxon>
        <taxon>Rhabditoidea</taxon>
        <taxon>Rhabditidae</taxon>
        <taxon>Diploscapter</taxon>
    </lineage>
</organism>
<dbReference type="AlphaFoldDB" id="A0A2A2LUW5"/>
<gene>
    <name evidence="12" type="ORF">WR25_21625</name>
</gene>
<sequence length="263" mass="28770">MTATDAKCLDTTCPAVCRFCLSGEKSIPYFGSGPGGEPLINYCNCRGATGLYHKSCMEHWLNTSRTAACDVCKAGFVFRKKKQSFFTYAKEVIFGESYKEERSLLPDMICAIAITPLAVGSVLLCIRSAVVAFEKVRQMDSSNELSDDSDAPILEMAAFSMVALFLSAVYVAWFACTICYHLIEFRIWQKKHILITILDPSIHRNSTSHAVSMESSLPYSSSSTTSSSSEASPESARLLSSSPAFISINLAPVFNSALSESHR</sequence>
<keyword evidence="6" id="KW-0833">Ubl conjugation pathway</keyword>
<dbReference type="Proteomes" id="UP000218231">
    <property type="component" value="Unassembled WGS sequence"/>
</dbReference>
<name>A0A2A2LUW5_9BILA</name>
<dbReference type="SUPFAM" id="SSF57850">
    <property type="entry name" value="RING/U-box"/>
    <property type="match status" value="1"/>
</dbReference>
<evidence type="ECO:0000256" key="3">
    <source>
        <dbReference type="ARBA" id="ARBA00022692"/>
    </source>
</evidence>
<dbReference type="InterPro" id="IPR011016">
    <property type="entry name" value="Znf_RING-CH"/>
</dbReference>
<dbReference type="InterPro" id="IPR013083">
    <property type="entry name" value="Znf_RING/FYVE/PHD"/>
</dbReference>
<evidence type="ECO:0000256" key="2">
    <source>
        <dbReference type="ARBA" id="ARBA00022679"/>
    </source>
</evidence>
<dbReference type="GO" id="GO:0016020">
    <property type="term" value="C:membrane"/>
    <property type="evidence" value="ECO:0007669"/>
    <property type="project" value="UniProtKB-SubCell"/>
</dbReference>
<feature type="transmembrane region" description="Helical" evidence="10">
    <location>
        <begin position="153"/>
        <end position="183"/>
    </location>
</feature>
<dbReference type="Gene3D" id="3.30.40.10">
    <property type="entry name" value="Zinc/RING finger domain, C3HC4 (zinc finger)"/>
    <property type="match status" value="1"/>
</dbReference>
<keyword evidence="9 10" id="KW-0472">Membrane</keyword>
<comment type="caution">
    <text evidence="12">The sequence shown here is derived from an EMBL/GenBank/DDBJ whole genome shotgun (WGS) entry which is preliminary data.</text>
</comment>
<evidence type="ECO:0000256" key="6">
    <source>
        <dbReference type="ARBA" id="ARBA00022786"/>
    </source>
</evidence>
<evidence type="ECO:0000256" key="7">
    <source>
        <dbReference type="ARBA" id="ARBA00022833"/>
    </source>
</evidence>
<feature type="domain" description="RING-CH-type" evidence="11">
    <location>
        <begin position="9"/>
        <end position="79"/>
    </location>
</feature>
<dbReference type="OrthoDB" id="273089at2759"/>
<dbReference type="STRING" id="2018661.A0A2A2LUW5"/>
<dbReference type="GO" id="GO:0008270">
    <property type="term" value="F:zinc ion binding"/>
    <property type="evidence" value="ECO:0007669"/>
    <property type="project" value="UniProtKB-KW"/>
</dbReference>
<evidence type="ECO:0000256" key="8">
    <source>
        <dbReference type="ARBA" id="ARBA00022989"/>
    </source>
</evidence>
<dbReference type="Pfam" id="PF12906">
    <property type="entry name" value="RINGv"/>
    <property type="match status" value="1"/>
</dbReference>
<evidence type="ECO:0000259" key="11">
    <source>
        <dbReference type="PROSITE" id="PS51292"/>
    </source>
</evidence>
<keyword evidence="5" id="KW-0863">Zinc-finger</keyword>
<evidence type="ECO:0000313" key="12">
    <source>
        <dbReference type="EMBL" id="PAV89795.1"/>
    </source>
</evidence>
<dbReference type="EMBL" id="LIAE01006430">
    <property type="protein sequence ID" value="PAV89795.1"/>
    <property type="molecule type" value="Genomic_DNA"/>
</dbReference>
<keyword evidence="7" id="KW-0862">Zinc</keyword>